<dbReference type="InterPro" id="IPR008928">
    <property type="entry name" value="6-hairpin_glycosidase_sf"/>
</dbReference>
<dbReference type="GO" id="GO:0004560">
    <property type="term" value="F:alpha-L-fucosidase activity"/>
    <property type="evidence" value="ECO:0007669"/>
    <property type="project" value="TreeGrafter"/>
</dbReference>
<dbReference type="PANTHER" id="PTHR31084:SF18">
    <property type="entry name" value="GLYCOSYL HYDROLASE FAMILY 95 N-TERMINAL DOMAIN-CONTAINING PROTEIN"/>
    <property type="match status" value="1"/>
</dbReference>
<accession>A0A934RVG5</accession>
<dbReference type="Pfam" id="PF22124">
    <property type="entry name" value="Glyco_hydro_95_cat"/>
    <property type="match status" value="1"/>
</dbReference>
<evidence type="ECO:0000259" key="2">
    <source>
        <dbReference type="Pfam" id="PF22124"/>
    </source>
</evidence>
<dbReference type="InterPro" id="IPR054363">
    <property type="entry name" value="GH95_cat"/>
</dbReference>
<feature type="domain" description="Alpha fucosidase A-like C-terminal" evidence="1">
    <location>
        <begin position="47"/>
        <end position="110"/>
    </location>
</feature>
<dbReference type="InterPro" id="IPR013780">
    <property type="entry name" value="Glyco_hydro_b"/>
</dbReference>
<dbReference type="SUPFAM" id="SSF48208">
    <property type="entry name" value="Six-hairpin glycosidases"/>
    <property type="match status" value="1"/>
</dbReference>
<evidence type="ECO:0000313" key="3">
    <source>
        <dbReference type="EMBL" id="MBK1875894.1"/>
    </source>
</evidence>
<comment type="caution">
    <text evidence="3">The sequence shown here is derived from an EMBL/GenBank/DDBJ whole genome shotgun (WGS) entry which is preliminary data.</text>
</comment>
<protein>
    <recommendedName>
        <fullName evidence="5">Glycoside hydrolase family 95 protein</fullName>
    </recommendedName>
</protein>
<dbReference type="Pfam" id="PF21307">
    <property type="entry name" value="Glyco_hydro_95_C"/>
    <property type="match status" value="1"/>
</dbReference>
<feature type="domain" description="Glycosyl hydrolase family 95 catalytic" evidence="2">
    <location>
        <begin position="2"/>
        <end position="45"/>
    </location>
</feature>
<sequence length="127" mass="13849">MDGRTAYENLQMLFAKSMLPSMLDNHPPFQIDGNFGGAAGVAEMLIQSHAGEIHLLPALPAEWPKGEVRGLRVRGGFEVDLSWSEGRLREATLRSEKRNSGVLRYGDAVKRVAVSAGIPLQVEGDSF</sequence>
<gene>
    <name evidence="3" type="ORF">JIN87_03380</name>
</gene>
<dbReference type="PANTHER" id="PTHR31084">
    <property type="entry name" value="ALPHA-L-FUCOSIDASE 2"/>
    <property type="match status" value="1"/>
</dbReference>
<dbReference type="GO" id="GO:0005975">
    <property type="term" value="P:carbohydrate metabolic process"/>
    <property type="evidence" value="ECO:0007669"/>
    <property type="project" value="InterPro"/>
</dbReference>
<name>A0A934RVG5_9BACT</name>
<dbReference type="Proteomes" id="UP000617628">
    <property type="component" value="Unassembled WGS sequence"/>
</dbReference>
<dbReference type="Gene3D" id="2.60.40.1180">
    <property type="entry name" value="Golgi alpha-mannosidase II"/>
    <property type="match status" value="1"/>
</dbReference>
<organism evidence="3 4">
    <name type="scientific">Pelagicoccus mobilis</name>
    <dbReference type="NCBI Taxonomy" id="415221"/>
    <lineage>
        <taxon>Bacteria</taxon>
        <taxon>Pseudomonadati</taxon>
        <taxon>Verrucomicrobiota</taxon>
        <taxon>Opitutia</taxon>
        <taxon>Puniceicoccales</taxon>
        <taxon>Pelagicoccaceae</taxon>
        <taxon>Pelagicoccus</taxon>
    </lineage>
</organism>
<reference evidence="3" key="1">
    <citation type="submission" date="2021-01" db="EMBL/GenBank/DDBJ databases">
        <title>Modified the classification status of verrucomicrobia.</title>
        <authorList>
            <person name="Feng X."/>
        </authorList>
    </citation>
    <scope>NUCLEOTIDE SEQUENCE</scope>
    <source>
        <strain evidence="3">KCTC 13126</strain>
    </source>
</reference>
<dbReference type="InterPro" id="IPR049053">
    <property type="entry name" value="AFCA-like_C"/>
</dbReference>
<evidence type="ECO:0000259" key="1">
    <source>
        <dbReference type="Pfam" id="PF21307"/>
    </source>
</evidence>
<keyword evidence="4" id="KW-1185">Reference proteome</keyword>
<dbReference type="EMBL" id="JAENIL010000004">
    <property type="protein sequence ID" value="MBK1875894.1"/>
    <property type="molecule type" value="Genomic_DNA"/>
</dbReference>
<evidence type="ECO:0008006" key="5">
    <source>
        <dbReference type="Google" id="ProtNLM"/>
    </source>
</evidence>
<dbReference type="AlphaFoldDB" id="A0A934RVG5"/>
<evidence type="ECO:0000313" key="4">
    <source>
        <dbReference type="Proteomes" id="UP000617628"/>
    </source>
</evidence>
<proteinExistence type="predicted"/>